<protein>
    <submittedName>
        <fullName evidence="5">Transcriptional regulator, AraC family</fullName>
    </submittedName>
</protein>
<dbReference type="InterPro" id="IPR050204">
    <property type="entry name" value="AraC_XylS_family_regulators"/>
</dbReference>
<proteinExistence type="predicted"/>
<accession>A0A1H8LJQ4</accession>
<evidence type="ECO:0000256" key="1">
    <source>
        <dbReference type="ARBA" id="ARBA00023015"/>
    </source>
</evidence>
<dbReference type="Pfam" id="PF12833">
    <property type="entry name" value="HTH_18"/>
    <property type="match status" value="1"/>
</dbReference>
<evidence type="ECO:0000259" key="4">
    <source>
        <dbReference type="PROSITE" id="PS01124"/>
    </source>
</evidence>
<name>A0A1H8LJQ4_9RHOB</name>
<reference evidence="5 6" key="1">
    <citation type="submission" date="2016-10" db="EMBL/GenBank/DDBJ databases">
        <authorList>
            <person name="de Groot N.N."/>
        </authorList>
    </citation>
    <scope>NUCLEOTIDE SEQUENCE [LARGE SCALE GENOMIC DNA]</scope>
    <source>
        <strain evidence="5 6">DSM 3857</strain>
    </source>
</reference>
<gene>
    <name evidence="5" type="ORF">SAMN04488103_11141</name>
</gene>
<dbReference type="SUPFAM" id="SSF46689">
    <property type="entry name" value="Homeodomain-like"/>
    <property type="match status" value="2"/>
</dbReference>
<dbReference type="GO" id="GO:0003700">
    <property type="term" value="F:DNA-binding transcription factor activity"/>
    <property type="evidence" value="ECO:0007669"/>
    <property type="project" value="InterPro"/>
</dbReference>
<sequence length="293" mass="32803">MQQTLVAPDKIPDWIPGQMTLDSSPHDWKGITLKGYHYDRQEVAIPLMRDYMIVAYDGAPTTMRRTSGGPWQSGQVGSGRISLLTRAEQSTWAWAEPIKVRHIYLAHDSLESTAQTVFGRDPQSVEIDDQIAAEDSLILASFQMLETELKCGGIGQRLMIDTLRSQLAVHLLRHYAKITLTEDKGSAFSGAQRNRINDLIESRLAEDISLDDLAEATGLSAFHFSRQFKAEFGLAPYAYVIRKRVAKAQEMLRQGKAAHKVVALDCGFSDQSHFCRTFRKIVGTTPAQYQNDT</sequence>
<dbReference type="Gene3D" id="1.10.10.60">
    <property type="entry name" value="Homeodomain-like"/>
    <property type="match status" value="2"/>
</dbReference>
<evidence type="ECO:0000256" key="3">
    <source>
        <dbReference type="ARBA" id="ARBA00023163"/>
    </source>
</evidence>
<dbReference type="AlphaFoldDB" id="A0A1H8LJQ4"/>
<dbReference type="InterPro" id="IPR018060">
    <property type="entry name" value="HTH_AraC"/>
</dbReference>
<dbReference type="InterPro" id="IPR009057">
    <property type="entry name" value="Homeodomain-like_sf"/>
</dbReference>
<dbReference type="SMART" id="SM00342">
    <property type="entry name" value="HTH_ARAC"/>
    <property type="match status" value="1"/>
</dbReference>
<evidence type="ECO:0000313" key="6">
    <source>
        <dbReference type="Proteomes" id="UP000198761"/>
    </source>
</evidence>
<dbReference type="Proteomes" id="UP000198761">
    <property type="component" value="Unassembled WGS sequence"/>
</dbReference>
<dbReference type="PRINTS" id="PR00032">
    <property type="entry name" value="HTHARAC"/>
</dbReference>
<keyword evidence="2" id="KW-0238">DNA-binding</keyword>
<dbReference type="PANTHER" id="PTHR46796:SF6">
    <property type="entry name" value="ARAC SUBFAMILY"/>
    <property type="match status" value="1"/>
</dbReference>
<dbReference type="PROSITE" id="PS01124">
    <property type="entry name" value="HTH_ARAC_FAMILY_2"/>
    <property type="match status" value="1"/>
</dbReference>
<keyword evidence="6" id="KW-1185">Reference proteome</keyword>
<keyword evidence="3" id="KW-0804">Transcription</keyword>
<dbReference type="OrthoDB" id="9814125at2"/>
<evidence type="ECO:0000313" key="5">
    <source>
        <dbReference type="EMBL" id="SEO05345.1"/>
    </source>
</evidence>
<evidence type="ECO:0000256" key="2">
    <source>
        <dbReference type="ARBA" id="ARBA00023125"/>
    </source>
</evidence>
<dbReference type="STRING" id="933059.SAMN04488103_11141"/>
<dbReference type="PANTHER" id="PTHR46796">
    <property type="entry name" value="HTH-TYPE TRANSCRIPTIONAL ACTIVATOR RHAS-RELATED"/>
    <property type="match status" value="1"/>
</dbReference>
<dbReference type="InterPro" id="IPR020449">
    <property type="entry name" value="Tscrpt_reg_AraC-type_HTH"/>
</dbReference>
<feature type="domain" description="HTH araC/xylS-type" evidence="4">
    <location>
        <begin position="194"/>
        <end position="292"/>
    </location>
</feature>
<keyword evidence="1" id="KW-0805">Transcription regulation</keyword>
<organism evidence="5 6">
    <name type="scientific">Gemmobacter aquatilis</name>
    <dbReference type="NCBI Taxonomy" id="933059"/>
    <lineage>
        <taxon>Bacteria</taxon>
        <taxon>Pseudomonadati</taxon>
        <taxon>Pseudomonadota</taxon>
        <taxon>Alphaproteobacteria</taxon>
        <taxon>Rhodobacterales</taxon>
        <taxon>Paracoccaceae</taxon>
        <taxon>Gemmobacter</taxon>
    </lineage>
</organism>
<dbReference type="EMBL" id="FOCE01000011">
    <property type="protein sequence ID" value="SEO05345.1"/>
    <property type="molecule type" value="Genomic_DNA"/>
</dbReference>
<dbReference type="GO" id="GO:0043565">
    <property type="term" value="F:sequence-specific DNA binding"/>
    <property type="evidence" value="ECO:0007669"/>
    <property type="project" value="InterPro"/>
</dbReference>